<gene>
    <name evidence="1" type="ORF">GA0074694_3041</name>
    <name evidence="2" type="ORF">GA0074694_4232</name>
</gene>
<proteinExistence type="predicted"/>
<dbReference type="STRING" id="47866.GA0074694_3041"/>
<keyword evidence="3" id="KW-1185">Reference proteome</keyword>
<dbReference type="Proteomes" id="UP000198906">
    <property type="component" value="Unassembled WGS sequence"/>
</dbReference>
<dbReference type="EMBL" id="FMHU01000002">
    <property type="protein sequence ID" value="SCL25480.1"/>
    <property type="molecule type" value="Genomic_DNA"/>
</dbReference>
<evidence type="ECO:0000313" key="1">
    <source>
        <dbReference type="EMBL" id="SCL20450.1"/>
    </source>
</evidence>
<evidence type="ECO:0000313" key="2">
    <source>
        <dbReference type="EMBL" id="SCL25480.1"/>
    </source>
</evidence>
<organism evidence="2 3">
    <name type="scientific">Micromonospora inyonensis</name>
    <dbReference type="NCBI Taxonomy" id="47866"/>
    <lineage>
        <taxon>Bacteria</taxon>
        <taxon>Bacillati</taxon>
        <taxon>Actinomycetota</taxon>
        <taxon>Actinomycetes</taxon>
        <taxon>Micromonosporales</taxon>
        <taxon>Micromonosporaceae</taxon>
        <taxon>Micromonospora</taxon>
    </lineage>
</organism>
<reference evidence="3" key="1">
    <citation type="submission" date="2016-06" db="EMBL/GenBank/DDBJ databases">
        <authorList>
            <person name="Varghese N."/>
        </authorList>
    </citation>
    <scope>NUCLEOTIDE SEQUENCE [LARGE SCALE GENOMIC DNA]</scope>
    <source>
        <strain evidence="3">DSM 46123</strain>
    </source>
</reference>
<dbReference type="AlphaFoldDB" id="A0A1C6S883"/>
<name>A0A1C6S883_9ACTN</name>
<protein>
    <submittedName>
        <fullName evidence="2">Uncharacterized protein</fullName>
    </submittedName>
</protein>
<accession>A0A1C6S883</accession>
<dbReference type="RefSeq" id="WP_091458382.1">
    <property type="nucleotide sequence ID" value="NZ_FMHU01000001.1"/>
</dbReference>
<reference evidence="2" key="2">
    <citation type="submission" date="2016-06" db="EMBL/GenBank/DDBJ databases">
        <authorList>
            <person name="Kjaerup R.B."/>
            <person name="Dalgaard T.S."/>
            <person name="Juul-Madsen H.R."/>
        </authorList>
    </citation>
    <scope>NUCLEOTIDE SEQUENCE [LARGE SCALE GENOMIC DNA]</scope>
    <source>
        <strain evidence="2">DSM 46123</strain>
    </source>
</reference>
<evidence type="ECO:0000313" key="3">
    <source>
        <dbReference type="Proteomes" id="UP000198906"/>
    </source>
</evidence>
<dbReference type="EMBL" id="FMHU01000001">
    <property type="protein sequence ID" value="SCL20450.1"/>
    <property type="molecule type" value="Genomic_DNA"/>
</dbReference>
<sequence>MNPLLLILLGGPVAIGGPVAVAVALCERHANQSAAAIREHFGLEVVDQVDEGVHGVDTPTAPRPVKVVAR</sequence>